<evidence type="ECO:0000313" key="4">
    <source>
        <dbReference type="EMBL" id="PWU67688.1"/>
    </source>
</evidence>
<keyword evidence="5" id="KW-1185">Reference proteome</keyword>
<name>A0A317KYT0_9BACI</name>
<reference evidence="4 5" key="1">
    <citation type="submission" date="2018-05" db="EMBL/GenBank/DDBJ databases">
        <title>Genomic analysis of Gracilibacillus dipsosauri DD1 reveals novel features of a salt-tolerant amylase.</title>
        <authorList>
            <person name="Deutch C.E."/>
            <person name="Yang S."/>
        </authorList>
    </citation>
    <scope>NUCLEOTIDE SEQUENCE [LARGE SCALE GENOMIC DNA]</scope>
    <source>
        <strain evidence="4 5">DD1</strain>
    </source>
</reference>
<organism evidence="4 5">
    <name type="scientific">Gracilibacillus dipsosauri</name>
    <dbReference type="NCBI Taxonomy" id="178340"/>
    <lineage>
        <taxon>Bacteria</taxon>
        <taxon>Bacillati</taxon>
        <taxon>Bacillota</taxon>
        <taxon>Bacilli</taxon>
        <taxon>Bacillales</taxon>
        <taxon>Bacillaceae</taxon>
        <taxon>Gracilibacillus</taxon>
    </lineage>
</organism>
<dbReference type="InterPro" id="IPR037126">
    <property type="entry name" value="PdaC/RsiV-like_sf"/>
</dbReference>
<dbReference type="AlphaFoldDB" id="A0A317KYT0"/>
<evidence type="ECO:0000259" key="3">
    <source>
        <dbReference type="Pfam" id="PF13739"/>
    </source>
</evidence>
<dbReference type="Pfam" id="PF11738">
    <property type="entry name" value="DUF3298"/>
    <property type="match status" value="1"/>
</dbReference>
<evidence type="ECO:0000259" key="2">
    <source>
        <dbReference type="Pfam" id="PF11738"/>
    </source>
</evidence>
<gene>
    <name evidence="4" type="ORF">DLJ74_14640</name>
</gene>
<sequence length="225" mass="26168">MNWKKTTAIYLSIFLVLFSVTGLAVNANESTGKTATVQAEYYKNNEQLKYPQVSDVTDKKMEKRINQDFTNYIKKAYKEYKENEKQAEKHGFAADFQTEFEVKYNQLPRLSILMSKYIFSGGAHGNTTVESFNYNVETGKRVYLTDILTTDEQIKAVTDYVWEYAIERPEIFYPDLKKEDIQLGKQTAFYFNNQGITLVFQQYEIAPYVSGNQEIVIPSEIYEET</sequence>
<feature type="domain" description="DUF3298" evidence="2">
    <location>
        <begin position="146"/>
        <end position="218"/>
    </location>
</feature>
<dbReference type="InterPro" id="IPR021729">
    <property type="entry name" value="DUF3298"/>
</dbReference>
<evidence type="ECO:0000256" key="1">
    <source>
        <dbReference type="SAM" id="SignalP"/>
    </source>
</evidence>
<keyword evidence="1" id="KW-0732">Signal</keyword>
<accession>A0A317KYT0</accession>
<dbReference type="InterPro" id="IPR025303">
    <property type="entry name" value="PdaC"/>
</dbReference>
<feature type="signal peptide" evidence="1">
    <location>
        <begin position="1"/>
        <end position="24"/>
    </location>
</feature>
<comment type="caution">
    <text evidence="4">The sequence shown here is derived from an EMBL/GenBank/DDBJ whole genome shotgun (WGS) entry which is preliminary data.</text>
</comment>
<dbReference type="OrthoDB" id="5637at2"/>
<protein>
    <submittedName>
        <fullName evidence="4">DUF3298/DUF4163 domain-containing protein</fullName>
    </submittedName>
</protein>
<dbReference type="EMBL" id="QGTD01000013">
    <property type="protein sequence ID" value="PWU67688.1"/>
    <property type="molecule type" value="Genomic_DNA"/>
</dbReference>
<dbReference type="Gene3D" id="3.30.565.40">
    <property type="entry name" value="Fervidobacterium nodosum Rt17-B1 like"/>
    <property type="match status" value="1"/>
</dbReference>
<dbReference type="Pfam" id="PF13739">
    <property type="entry name" value="PdaC"/>
    <property type="match status" value="1"/>
</dbReference>
<feature type="domain" description="Deacetylase PdaC" evidence="3">
    <location>
        <begin position="46"/>
        <end position="127"/>
    </location>
</feature>
<feature type="chain" id="PRO_5039473561" evidence="1">
    <location>
        <begin position="25"/>
        <end position="225"/>
    </location>
</feature>
<proteinExistence type="predicted"/>
<dbReference type="Gene3D" id="3.90.640.20">
    <property type="entry name" value="Heat-shock cognate protein, ATPase"/>
    <property type="match status" value="1"/>
</dbReference>
<dbReference type="Proteomes" id="UP000245624">
    <property type="component" value="Unassembled WGS sequence"/>
</dbReference>
<evidence type="ECO:0000313" key="5">
    <source>
        <dbReference type="Proteomes" id="UP000245624"/>
    </source>
</evidence>
<dbReference type="RefSeq" id="WP_109985024.1">
    <property type="nucleotide sequence ID" value="NZ_QGTD01000013.1"/>
</dbReference>